<proteinExistence type="predicted"/>
<evidence type="ECO:0000313" key="2">
    <source>
        <dbReference type="EMBL" id="TQL62282.1"/>
    </source>
</evidence>
<gene>
    <name evidence="2" type="ORF">FB460_0053</name>
</gene>
<feature type="region of interest" description="Disordered" evidence="1">
    <location>
        <begin position="1"/>
        <end position="26"/>
    </location>
</feature>
<evidence type="ECO:0008006" key="4">
    <source>
        <dbReference type="Google" id="ProtNLM"/>
    </source>
</evidence>
<dbReference type="AlphaFoldDB" id="A0A542ZPJ7"/>
<dbReference type="EMBL" id="VFOR01000001">
    <property type="protein sequence ID" value="TQL62282.1"/>
    <property type="molecule type" value="Genomic_DNA"/>
</dbReference>
<evidence type="ECO:0000313" key="3">
    <source>
        <dbReference type="Proteomes" id="UP000316196"/>
    </source>
</evidence>
<dbReference type="Proteomes" id="UP000316196">
    <property type="component" value="Unassembled WGS sequence"/>
</dbReference>
<accession>A0A542ZPJ7</accession>
<name>A0A542ZPJ7_9ACTN</name>
<organism evidence="2 3">
    <name type="scientific">Propioniferax innocua</name>
    <dbReference type="NCBI Taxonomy" id="1753"/>
    <lineage>
        <taxon>Bacteria</taxon>
        <taxon>Bacillati</taxon>
        <taxon>Actinomycetota</taxon>
        <taxon>Actinomycetes</taxon>
        <taxon>Propionibacteriales</taxon>
        <taxon>Propionibacteriaceae</taxon>
        <taxon>Propioniferax</taxon>
    </lineage>
</organism>
<sequence length="90" mass="10240">MPNRRRRSKHARPHRPLGSHHPQAVTRASGEWFVRAIPAGRSEKRYVCPGCDHDISPGIAHVVVWPQEASLGSAAAIDERRHWHTHCWGR</sequence>
<feature type="compositionally biased region" description="Basic residues" evidence="1">
    <location>
        <begin position="1"/>
        <end position="18"/>
    </location>
</feature>
<protein>
    <recommendedName>
        <fullName evidence="4">ATP/GTP-binding protein</fullName>
    </recommendedName>
</protein>
<comment type="caution">
    <text evidence="2">The sequence shown here is derived from an EMBL/GenBank/DDBJ whole genome shotgun (WGS) entry which is preliminary data.</text>
</comment>
<reference evidence="2 3" key="1">
    <citation type="submission" date="2019-06" db="EMBL/GenBank/DDBJ databases">
        <title>Sequencing the genomes of 1000 actinobacteria strains.</title>
        <authorList>
            <person name="Klenk H.-P."/>
        </authorList>
    </citation>
    <scope>NUCLEOTIDE SEQUENCE [LARGE SCALE GENOMIC DNA]</scope>
    <source>
        <strain evidence="2 3">DSM 8251</strain>
    </source>
</reference>
<dbReference type="OrthoDB" id="3381577at2"/>
<evidence type="ECO:0000256" key="1">
    <source>
        <dbReference type="SAM" id="MobiDB-lite"/>
    </source>
</evidence>
<keyword evidence="3" id="KW-1185">Reference proteome</keyword>